<keyword evidence="4" id="KW-1185">Reference proteome</keyword>
<sequence length="830" mass="95614">LPYLELLRQTRSLRDDAPINLEGQQCECCLRSRKLTLWVVRFSKIEQIELWASDCSSASIQLIRSGLFPCSPVYPTLAVDIRVLDFVRRLFLRIAPNYTAWCNAATDFLASQGYHLPGDDPLRRRFANALQWYMSLNDMATARIDTTLQRVRVEIIPEAYATPSRLSPKAHCLDESARGEGLDSEDEQRPRAARRQGVSMEEVVDEDVEERESRKRCRSDSDSAEEWDPSEDQPTLSRPSEYLRSRCPLCFGGMKCESIIVAADACFTQKHSAQKGGRDPPRTHPNSYFIPEEEVNAWKHYADCVRSRKQSEAPPRKRTKGDTTQVNDEEQDHCEEGLRVPKSVLDGCLASFTAADEARIKGSTRFFDVTANMTLLCRHDRALFTVNMNTPGEGQHYVLALIAKLFENLPPDTIVRFLYDIGCQLHRSCLKWGFLKPYMTRMSFAVSIFHAFGHQWPCQMIYHPRKCIGCGLSDGEGCERLWHALSHLIAYGRVAGYYVRMYNLDSQFNFNSEEGMWKLGVWLRRKVLACENKLNEAESVLGKCGFSEDILRREWDAQIKAQTKPLPRQHKNRGKSAVEEALRLRKSRDVAADYVKDLRHRIIDRSSAPWETATAELELETALQTLRKAEIRLKTKEEALGVTARQQLQHLIKSPFLTKKMNARALKTRIRERLRSRKFELDRLERSFRKQRSEQRINEHTQDSVKRRDPGIAELTRKYNKLCDDMATLIRQKKAPRNAIAPVRIEMEGLFNLDVDDDIWLDIGLGYDDDDNGEGIGSAPPLWLSDDNVRAGIRAMLDRDRCLEERKRLLNERDAMQEWFSEEWMVVLTA</sequence>
<feature type="non-terminal residue" evidence="3">
    <location>
        <position position="1"/>
    </location>
</feature>
<gene>
    <name evidence="3" type="ORF">BT96DRAFT_791907</name>
</gene>
<dbReference type="Proteomes" id="UP000799118">
    <property type="component" value="Unassembled WGS sequence"/>
</dbReference>
<protein>
    <recommendedName>
        <fullName evidence="5">CxC1-like cysteine cluster associated with KDZ transposases domain-containing protein</fullName>
    </recommendedName>
</protein>
<dbReference type="AlphaFoldDB" id="A0A6A4H0I1"/>
<keyword evidence="1" id="KW-0175">Coiled coil</keyword>
<evidence type="ECO:0000313" key="4">
    <source>
        <dbReference type="Proteomes" id="UP000799118"/>
    </source>
</evidence>
<dbReference type="OrthoDB" id="3259803at2759"/>
<evidence type="ECO:0000256" key="2">
    <source>
        <dbReference type="SAM" id="MobiDB-lite"/>
    </source>
</evidence>
<reference evidence="3" key="1">
    <citation type="journal article" date="2019" name="Environ. Microbiol.">
        <title>Fungal ecological strategies reflected in gene transcription - a case study of two litter decomposers.</title>
        <authorList>
            <person name="Barbi F."/>
            <person name="Kohler A."/>
            <person name="Barry K."/>
            <person name="Baskaran P."/>
            <person name="Daum C."/>
            <person name="Fauchery L."/>
            <person name="Ihrmark K."/>
            <person name="Kuo A."/>
            <person name="LaButti K."/>
            <person name="Lipzen A."/>
            <person name="Morin E."/>
            <person name="Grigoriev I.V."/>
            <person name="Henrissat B."/>
            <person name="Lindahl B."/>
            <person name="Martin F."/>
        </authorList>
    </citation>
    <scope>NUCLEOTIDE SEQUENCE</scope>
    <source>
        <strain evidence="3">JB14</strain>
    </source>
</reference>
<feature type="region of interest" description="Disordered" evidence="2">
    <location>
        <begin position="175"/>
        <end position="238"/>
    </location>
</feature>
<feature type="compositionally biased region" description="Acidic residues" evidence="2">
    <location>
        <begin position="222"/>
        <end position="231"/>
    </location>
</feature>
<evidence type="ECO:0000313" key="3">
    <source>
        <dbReference type="EMBL" id="KAE9391276.1"/>
    </source>
</evidence>
<organism evidence="3 4">
    <name type="scientific">Gymnopus androsaceus JB14</name>
    <dbReference type="NCBI Taxonomy" id="1447944"/>
    <lineage>
        <taxon>Eukaryota</taxon>
        <taxon>Fungi</taxon>
        <taxon>Dikarya</taxon>
        <taxon>Basidiomycota</taxon>
        <taxon>Agaricomycotina</taxon>
        <taxon>Agaricomycetes</taxon>
        <taxon>Agaricomycetidae</taxon>
        <taxon>Agaricales</taxon>
        <taxon>Marasmiineae</taxon>
        <taxon>Omphalotaceae</taxon>
        <taxon>Gymnopus</taxon>
    </lineage>
</organism>
<dbReference type="InterPro" id="IPR040521">
    <property type="entry name" value="KDZ"/>
</dbReference>
<feature type="coiled-coil region" evidence="1">
    <location>
        <begin position="612"/>
        <end position="639"/>
    </location>
</feature>
<proteinExistence type="predicted"/>
<dbReference type="EMBL" id="ML769630">
    <property type="protein sequence ID" value="KAE9391276.1"/>
    <property type="molecule type" value="Genomic_DNA"/>
</dbReference>
<evidence type="ECO:0000256" key="1">
    <source>
        <dbReference type="SAM" id="Coils"/>
    </source>
</evidence>
<dbReference type="PANTHER" id="PTHR33096:SF1">
    <property type="entry name" value="CXC1-LIKE CYSTEINE CLUSTER ASSOCIATED WITH KDZ TRANSPOSASES DOMAIN-CONTAINING PROTEIN"/>
    <property type="match status" value="1"/>
</dbReference>
<feature type="region of interest" description="Disordered" evidence="2">
    <location>
        <begin position="307"/>
        <end position="332"/>
    </location>
</feature>
<dbReference type="Pfam" id="PF18758">
    <property type="entry name" value="KDZ"/>
    <property type="match status" value="1"/>
</dbReference>
<accession>A0A6A4H0I1</accession>
<dbReference type="PANTHER" id="PTHR33096">
    <property type="entry name" value="CXC2 DOMAIN-CONTAINING PROTEIN"/>
    <property type="match status" value="1"/>
</dbReference>
<name>A0A6A4H0I1_9AGAR</name>
<evidence type="ECO:0008006" key="5">
    <source>
        <dbReference type="Google" id="ProtNLM"/>
    </source>
</evidence>
<feature type="non-terminal residue" evidence="3">
    <location>
        <position position="830"/>
    </location>
</feature>